<keyword evidence="3" id="KW-0809">Transit peptide</keyword>
<keyword evidence="5" id="KW-0496">Mitochondrion</keyword>
<comment type="similarity">
    <text evidence="2">Belongs to the mitochondrion-specific ribosomal protein mS31 family.</text>
</comment>
<dbReference type="PANTHER" id="PTHR13231:SF3">
    <property type="entry name" value="SMALL RIBOSOMAL SUBUNIT PROTEIN MS31"/>
    <property type="match status" value="1"/>
</dbReference>
<evidence type="ECO:0000256" key="2">
    <source>
        <dbReference type="ARBA" id="ARBA00011057"/>
    </source>
</evidence>
<gene>
    <name evidence="11" type="primary">LOC120057375</name>
</gene>
<comment type="subcellular location">
    <subcellularLocation>
        <location evidence="1">Mitochondrion</location>
    </subcellularLocation>
</comment>
<dbReference type="InterPro" id="IPR026299">
    <property type="entry name" value="MRP-S31"/>
</dbReference>
<feature type="region of interest" description="Disordered" evidence="9">
    <location>
        <begin position="145"/>
        <end position="165"/>
    </location>
</feature>
<protein>
    <recommendedName>
        <fullName evidence="7">Small ribosomal subunit protein mS31</fullName>
    </recommendedName>
    <alternativeName>
        <fullName evidence="8">28S ribosomal protein S31, mitochondrial</fullName>
    </alternativeName>
</protein>
<evidence type="ECO:0000256" key="6">
    <source>
        <dbReference type="ARBA" id="ARBA00023274"/>
    </source>
</evidence>
<dbReference type="Pfam" id="PF15433">
    <property type="entry name" value="MRP-S31"/>
    <property type="match status" value="1"/>
</dbReference>
<dbReference type="RefSeq" id="XP_038861906.1">
    <property type="nucleotide sequence ID" value="XM_039005978.1"/>
</dbReference>
<dbReference type="Proteomes" id="UP000808372">
    <property type="component" value="Chromosome 12"/>
</dbReference>
<dbReference type="AlphaFoldDB" id="A0A8U1BQS3"/>
<sequence length="479" mass="53727">MYRILLLSVCPVRNRALHVYIREACLRSSKCDIVSLPICRATNGGVFNAFGTSSVIYCEKKEGPLPPKEENSALKDEVKMEDVKESEEMKEITLASKTEVKQKLGVTMEVVKEGETIVEIQVKTEGVVDVKKEGDKVVEEQMLEANKEEQQSEAPPKEEIQPVKSGKESLLDLLGAMKVEVTNKRKFKALKVQRTSQTAARPMPASMESTTSMFQEATGMADVPAPAPSETLSPELVAAVSAAAATLPNQSQAESELLKKLRQHEAIGEAQKNGDVNNIGVIIADMKVGKKPNGRQTARPANQIRFDEDGRGYTHDRGITAELDGGLRRRRSLFSGKRLNIFSPSTEPEEDTDIAAPTLWDMELANQVALSTNQMPRNGFEEMIQWTKEGRLWQYPINNEAGLEAEAQMPFHEHVFLEKHLEEGFPRQGPVRHFMELVVSGLAKNPYYTVQQKREHIAWFRDYFQQKEEVLKEAEVYLN</sequence>
<keyword evidence="6" id="KW-0687">Ribonucleoprotein</keyword>
<name>A0A8U1BQS3_SALNM</name>
<evidence type="ECO:0000256" key="9">
    <source>
        <dbReference type="SAM" id="MobiDB-lite"/>
    </source>
</evidence>
<accession>A0A8U1BQS3</accession>
<evidence type="ECO:0000256" key="5">
    <source>
        <dbReference type="ARBA" id="ARBA00023128"/>
    </source>
</evidence>
<evidence type="ECO:0000313" key="10">
    <source>
        <dbReference type="Proteomes" id="UP000808372"/>
    </source>
</evidence>
<evidence type="ECO:0000256" key="1">
    <source>
        <dbReference type="ARBA" id="ARBA00004173"/>
    </source>
</evidence>
<keyword evidence="10" id="KW-1185">Reference proteome</keyword>
<proteinExistence type="inferred from homology"/>
<dbReference type="GO" id="GO:0005763">
    <property type="term" value="C:mitochondrial small ribosomal subunit"/>
    <property type="evidence" value="ECO:0007669"/>
    <property type="project" value="InterPro"/>
</dbReference>
<dbReference type="PANTHER" id="PTHR13231">
    <property type="entry name" value="MITOCHONDRIAL RIBOSOMAL PROTEIN S31"/>
    <property type="match status" value="1"/>
</dbReference>
<evidence type="ECO:0000256" key="4">
    <source>
        <dbReference type="ARBA" id="ARBA00022980"/>
    </source>
</evidence>
<dbReference type="GeneID" id="120057375"/>
<evidence type="ECO:0000256" key="7">
    <source>
        <dbReference type="ARBA" id="ARBA00035133"/>
    </source>
</evidence>
<evidence type="ECO:0000256" key="3">
    <source>
        <dbReference type="ARBA" id="ARBA00022946"/>
    </source>
</evidence>
<organism evidence="10 11">
    <name type="scientific">Salvelinus namaycush</name>
    <name type="common">Lake trout</name>
    <name type="synonym">Salmo namaycush</name>
    <dbReference type="NCBI Taxonomy" id="8040"/>
    <lineage>
        <taxon>Eukaryota</taxon>
        <taxon>Metazoa</taxon>
        <taxon>Chordata</taxon>
        <taxon>Craniata</taxon>
        <taxon>Vertebrata</taxon>
        <taxon>Euteleostomi</taxon>
        <taxon>Actinopterygii</taxon>
        <taxon>Neopterygii</taxon>
        <taxon>Teleostei</taxon>
        <taxon>Protacanthopterygii</taxon>
        <taxon>Salmoniformes</taxon>
        <taxon>Salmonidae</taxon>
        <taxon>Salmoninae</taxon>
        <taxon>Salvelinus</taxon>
    </lineage>
</organism>
<evidence type="ECO:0000256" key="8">
    <source>
        <dbReference type="ARBA" id="ARBA00035363"/>
    </source>
</evidence>
<evidence type="ECO:0000313" key="11">
    <source>
        <dbReference type="RefSeq" id="XP_038861906.1"/>
    </source>
</evidence>
<dbReference type="GO" id="GO:0003735">
    <property type="term" value="F:structural constituent of ribosome"/>
    <property type="evidence" value="ECO:0007669"/>
    <property type="project" value="InterPro"/>
</dbReference>
<reference evidence="11" key="1">
    <citation type="submission" date="2025-08" db="UniProtKB">
        <authorList>
            <consortium name="RefSeq"/>
        </authorList>
    </citation>
    <scope>IDENTIFICATION</scope>
    <source>
        <tissue evidence="11">White muscle</tissue>
    </source>
</reference>
<keyword evidence="4" id="KW-0689">Ribosomal protein</keyword>